<proteinExistence type="predicted"/>
<dbReference type="RefSeq" id="WP_376887722.1">
    <property type="nucleotide sequence ID" value="NZ_JBHUHR010000045.1"/>
</dbReference>
<dbReference type="EC" id="2.1.1.-" evidence="1"/>
<protein>
    <submittedName>
        <fullName evidence="1">O-methyltransferase</fullName>
        <ecNumber evidence="1">2.1.1.-</ecNumber>
    </submittedName>
</protein>
<keyword evidence="2" id="KW-1185">Reference proteome</keyword>
<dbReference type="Gene3D" id="3.40.50.150">
    <property type="entry name" value="Vaccinia Virus protein VP39"/>
    <property type="match status" value="1"/>
</dbReference>
<dbReference type="Pfam" id="PF13578">
    <property type="entry name" value="Methyltransf_24"/>
    <property type="match status" value="1"/>
</dbReference>
<name>A0ABW4VR55_9BACT</name>
<sequence length="260" mass="29742">MTKSAYPFFSYLEYWLVQEDKYSLQSPSVYKIYTGLLSYMDRQADADLDLEKIRTALLNDGQMLEIEDFGAGSKKLTNKSRKTSSVTKYSTSGRRFSQLYQYFCRLSPSEKNLELGTCVGINSRYLARACTAGELYTFEGSEALYLKAQEHPKEPNTNYILGKLSDSLPEILRKIGKVDFALIDATHTYLGTRSYFDTILPYLTEKSVLAVADIHWSRAMGLAWQEIKKHPQVSLSLDFFECGIVFFDKSLPKESYVLKF</sequence>
<gene>
    <name evidence="1" type="ORF">ACFSKL_17355</name>
</gene>
<comment type="caution">
    <text evidence="1">The sequence shown here is derived from an EMBL/GenBank/DDBJ whole genome shotgun (WGS) entry which is preliminary data.</text>
</comment>
<dbReference type="EMBL" id="JBHUHR010000045">
    <property type="protein sequence ID" value="MFD2036578.1"/>
    <property type="molecule type" value="Genomic_DNA"/>
</dbReference>
<dbReference type="GO" id="GO:0008168">
    <property type="term" value="F:methyltransferase activity"/>
    <property type="evidence" value="ECO:0007669"/>
    <property type="project" value="UniProtKB-KW"/>
</dbReference>
<dbReference type="SUPFAM" id="SSF53335">
    <property type="entry name" value="S-adenosyl-L-methionine-dependent methyltransferases"/>
    <property type="match status" value="1"/>
</dbReference>
<evidence type="ECO:0000313" key="2">
    <source>
        <dbReference type="Proteomes" id="UP001597361"/>
    </source>
</evidence>
<organism evidence="1 2">
    <name type="scientific">Belliella marina</name>
    <dbReference type="NCBI Taxonomy" id="1644146"/>
    <lineage>
        <taxon>Bacteria</taxon>
        <taxon>Pseudomonadati</taxon>
        <taxon>Bacteroidota</taxon>
        <taxon>Cytophagia</taxon>
        <taxon>Cytophagales</taxon>
        <taxon>Cyclobacteriaceae</taxon>
        <taxon>Belliella</taxon>
    </lineage>
</organism>
<dbReference type="Proteomes" id="UP001597361">
    <property type="component" value="Unassembled WGS sequence"/>
</dbReference>
<evidence type="ECO:0000313" key="1">
    <source>
        <dbReference type="EMBL" id="MFD2036578.1"/>
    </source>
</evidence>
<keyword evidence="1" id="KW-0489">Methyltransferase</keyword>
<dbReference type="GO" id="GO:0032259">
    <property type="term" value="P:methylation"/>
    <property type="evidence" value="ECO:0007669"/>
    <property type="project" value="UniProtKB-KW"/>
</dbReference>
<reference evidence="2" key="1">
    <citation type="journal article" date="2019" name="Int. J. Syst. Evol. Microbiol.">
        <title>The Global Catalogue of Microorganisms (GCM) 10K type strain sequencing project: providing services to taxonomists for standard genome sequencing and annotation.</title>
        <authorList>
            <consortium name="The Broad Institute Genomics Platform"/>
            <consortium name="The Broad Institute Genome Sequencing Center for Infectious Disease"/>
            <person name="Wu L."/>
            <person name="Ma J."/>
        </authorList>
    </citation>
    <scope>NUCLEOTIDE SEQUENCE [LARGE SCALE GENOMIC DNA]</scope>
    <source>
        <strain evidence="2">CGMCC 1.15180</strain>
    </source>
</reference>
<dbReference type="InterPro" id="IPR029063">
    <property type="entry name" value="SAM-dependent_MTases_sf"/>
</dbReference>
<keyword evidence="1" id="KW-0808">Transferase</keyword>
<accession>A0ABW4VR55</accession>